<dbReference type="InterPro" id="IPR036188">
    <property type="entry name" value="FAD/NAD-bd_sf"/>
</dbReference>
<name>A0A9D9H9Z6_9BACT</name>
<keyword evidence="4" id="KW-0521">NADP</keyword>
<dbReference type="InterPro" id="IPR052206">
    <property type="entry name" value="Retinol_saturase"/>
</dbReference>
<accession>A0A9D9H9Z6</accession>
<keyword evidence="3" id="KW-0274">FAD</keyword>
<evidence type="ECO:0000256" key="2">
    <source>
        <dbReference type="ARBA" id="ARBA00022729"/>
    </source>
</evidence>
<reference evidence="6" key="1">
    <citation type="submission" date="2020-10" db="EMBL/GenBank/DDBJ databases">
        <authorList>
            <person name="Gilroy R."/>
        </authorList>
    </citation>
    <scope>NUCLEOTIDE SEQUENCE</scope>
    <source>
        <strain evidence="6">D3-1215</strain>
    </source>
</reference>
<keyword evidence="1" id="KW-0285">Flavoprotein</keyword>
<dbReference type="Pfam" id="PF13450">
    <property type="entry name" value="NAD_binding_8"/>
    <property type="match status" value="1"/>
</dbReference>
<dbReference type="AlphaFoldDB" id="A0A9D9H9Z6"/>
<dbReference type="PRINTS" id="PR00419">
    <property type="entry name" value="ADXRDTASE"/>
</dbReference>
<evidence type="ECO:0000256" key="5">
    <source>
        <dbReference type="ARBA" id="ARBA00023027"/>
    </source>
</evidence>
<evidence type="ECO:0000313" key="6">
    <source>
        <dbReference type="EMBL" id="MBO8446625.1"/>
    </source>
</evidence>
<comment type="caution">
    <text evidence="6">The sequence shown here is derived from an EMBL/GenBank/DDBJ whole genome shotgun (WGS) entry which is preliminary data.</text>
</comment>
<evidence type="ECO:0000256" key="3">
    <source>
        <dbReference type="ARBA" id="ARBA00022827"/>
    </source>
</evidence>
<protein>
    <submittedName>
        <fullName evidence="6">FAD-dependent oxidoreductase</fullName>
    </submittedName>
</protein>
<dbReference type="EMBL" id="JADIMR010000036">
    <property type="protein sequence ID" value="MBO8446625.1"/>
    <property type="molecule type" value="Genomic_DNA"/>
</dbReference>
<dbReference type="PANTHER" id="PTHR46091:SF3">
    <property type="entry name" value="AMINE OXIDASE DOMAIN-CONTAINING PROTEIN"/>
    <property type="match status" value="1"/>
</dbReference>
<organism evidence="6 7">
    <name type="scientific">Candidatus Enterocola intestinipullorum</name>
    <dbReference type="NCBI Taxonomy" id="2840783"/>
    <lineage>
        <taxon>Bacteria</taxon>
        <taxon>Pseudomonadati</taxon>
        <taxon>Bacteroidota</taxon>
        <taxon>Bacteroidia</taxon>
        <taxon>Bacteroidales</taxon>
        <taxon>Candidatus Enterocola</taxon>
    </lineage>
</organism>
<keyword evidence="5" id="KW-0520">NAD</keyword>
<reference evidence="6" key="2">
    <citation type="journal article" date="2021" name="PeerJ">
        <title>Extensive microbial diversity within the chicken gut microbiome revealed by metagenomics and culture.</title>
        <authorList>
            <person name="Gilroy R."/>
            <person name="Ravi A."/>
            <person name="Getino M."/>
            <person name="Pursley I."/>
            <person name="Horton D.L."/>
            <person name="Alikhan N.F."/>
            <person name="Baker D."/>
            <person name="Gharbi K."/>
            <person name="Hall N."/>
            <person name="Watson M."/>
            <person name="Adriaenssens E.M."/>
            <person name="Foster-Nyarko E."/>
            <person name="Jarju S."/>
            <person name="Secka A."/>
            <person name="Antonio M."/>
            <person name="Oren A."/>
            <person name="Chaudhuri R.R."/>
            <person name="La Ragione R."/>
            <person name="Hildebrand F."/>
            <person name="Pallen M.J."/>
        </authorList>
    </citation>
    <scope>NUCLEOTIDE SEQUENCE</scope>
    <source>
        <strain evidence="6">D3-1215</strain>
    </source>
</reference>
<evidence type="ECO:0000256" key="1">
    <source>
        <dbReference type="ARBA" id="ARBA00022630"/>
    </source>
</evidence>
<evidence type="ECO:0000256" key="4">
    <source>
        <dbReference type="ARBA" id="ARBA00022857"/>
    </source>
</evidence>
<sequence length="124" mass="13892">MSKKVVIIGSGMGGLSCAIVLAKNGYDVTVLEQGVQSGGCLQCFKAKGAKFETGMHFVGSADRGQILDKMMRYLEIRDKHVCRWQPANGECIDGIYNQCRRQSMRRGNCKRNKCGKQRNQFRCH</sequence>
<evidence type="ECO:0000313" key="7">
    <source>
        <dbReference type="Proteomes" id="UP000823637"/>
    </source>
</evidence>
<dbReference type="Proteomes" id="UP000823637">
    <property type="component" value="Unassembled WGS sequence"/>
</dbReference>
<keyword evidence="2" id="KW-0732">Signal</keyword>
<dbReference type="SUPFAM" id="SSF51905">
    <property type="entry name" value="FAD/NAD(P)-binding domain"/>
    <property type="match status" value="1"/>
</dbReference>
<gene>
    <name evidence="6" type="ORF">IAC32_02630</name>
</gene>
<proteinExistence type="predicted"/>
<dbReference type="PROSITE" id="PS51257">
    <property type="entry name" value="PROKAR_LIPOPROTEIN"/>
    <property type="match status" value="1"/>
</dbReference>
<dbReference type="PANTHER" id="PTHR46091">
    <property type="entry name" value="BLR7054 PROTEIN"/>
    <property type="match status" value="1"/>
</dbReference>
<dbReference type="Gene3D" id="3.50.50.60">
    <property type="entry name" value="FAD/NAD(P)-binding domain"/>
    <property type="match status" value="1"/>
</dbReference>